<keyword evidence="1" id="KW-0472">Membrane</keyword>
<feature type="transmembrane region" description="Helical" evidence="1">
    <location>
        <begin position="115"/>
        <end position="141"/>
    </location>
</feature>
<comment type="caution">
    <text evidence="2">The sequence shown here is derived from an EMBL/GenBank/DDBJ whole genome shotgun (WGS) entry which is preliminary data.</text>
</comment>
<feature type="transmembrane region" description="Helical" evidence="1">
    <location>
        <begin position="161"/>
        <end position="182"/>
    </location>
</feature>
<dbReference type="Proteomes" id="UP000238362">
    <property type="component" value="Unassembled WGS sequence"/>
</dbReference>
<dbReference type="EMBL" id="PVNH01000014">
    <property type="protein sequence ID" value="PRX43603.1"/>
    <property type="molecule type" value="Genomic_DNA"/>
</dbReference>
<keyword evidence="1" id="KW-1133">Transmembrane helix</keyword>
<sequence length="270" mass="26927">MTATIGPPRGGGLPGAVHSEWTKLWSVRSSWWTVLAAAVLMLGYTALAATAVPVMAEHGDPEAATVSAPGLAVNAVFFLAQFPVLALATLFIAGEYGTGAIRSTLQWVPVRGRVLTAKCAALLPALCGLGVVLTGAALALAVPLMGGAGVPLTAGEAVRTALAIGGYFVLLGAFALGVGTALRSVAGALTVSFVALLALPMLCSALGLTAVLDYLPGVAGVNLMLGEGTLNDLTGQPVPYARWVAALVLGCWSAAALGAGAAVLRSRDAG</sequence>
<gene>
    <name evidence="2" type="ORF">B0I33_11463</name>
</gene>
<evidence type="ECO:0000313" key="2">
    <source>
        <dbReference type="EMBL" id="PRX43603.1"/>
    </source>
</evidence>
<accession>A0A2T0LKY0</accession>
<protein>
    <submittedName>
        <fullName evidence="2">ABC-2 family transporter</fullName>
    </submittedName>
</protein>
<evidence type="ECO:0000313" key="3">
    <source>
        <dbReference type="Proteomes" id="UP000238362"/>
    </source>
</evidence>
<name>A0A2T0LKY0_9PSEU</name>
<proteinExistence type="predicted"/>
<feature type="transmembrane region" description="Helical" evidence="1">
    <location>
        <begin position="72"/>
        <end position="94"/>
    </location>
</feature>
<feature type="transmembrane region" description="Helical" evidence="1">
    <location>
        <begin position="189"/>
        <end position="212"/>
    </location>
</feature>
<evidence type="ECO:0000256" key="1">
    <source>
        <dbReference type="SAM" id="Phobius"/>
    </source>
</evidence>
<feature type="transmembrane region" description="Helical" evidence="1">
    <location>
        <begin position="240"/>
        <end position="264"/>
    </location>
</feature>
<dbReference type="AlphaFoldDB" id="A0A2T0LKY0"/>
<keyword evidence="1" id="KW-0812">Transmembrane</keyword>
<organism evidence="2 3">
    <name type="scientific">Prauserella shujinwangii</name>
    <dbReference type="NCBI Taxonomy" id="1453103"/>
    <lineage>
        <taxon>Bacteria</taxon>
        <taxon>Bacillati</taxon>
        <taxon>Actinomycetota</taxon>
        <taxon>Actinomycetes</taxon>
        <taxon>Pseudonocardiales</taxon>
        <taxon>Pseudonocardiaceae</taxon>
        <taxon>Prauserella</taxon>
    </lineage>
</organism>
<dbReference type="OrthoDB" id="3432393at2"/>
<dbReference type="RefSeq" id="WP_106182165.1">
    <property type="nucleotide sequence ID" value="NZ_PVNH01000014.1"/>
</dbReference>
<reference evidence="2 3" key="1">
    <citation type="submission" date="2018-03" db="EMBL/GenBank/DDBJ databases">
        <title>Genomic Encyclopedia of Type Strains, Phase III (KMG-III): the genomes of soil and plant-associated and newly described type strains.</title>
        <authorList>
            <person name="Whitman W."/>
        </authorList>
    </citation>
    <scope>NUCLEOTIDE SEQUENCE [LARGE SCALE GENOMIC DNA]</scope>
    <source>
        <strain evidence="2 3">CGMCC 4.7125</strain>
    </source>
</reference>
<feature type="transmembrane region" description="Helical" evidence="1">
    <location>
        <begin position="31"/>
        <end position="52"/>
    </location>
</feature>
<keyword evidence="3" id="KW-1185">Reference proteome</keyword>